<name>F0SFJ8_RUBBR</name>
<protein>
    <submittedName>
        <fullName evidence="2">Succinate dehydrogenase (Or fumarate reductase) cytochrome b subunit, b558 family</fullName>
    </submittedName>
</protein>
<dbReference type="GO" id="GO:0016020">
    <property type="term" value="C:membrane"/>
    <property type="evidence" value="ECO:0007669"/>
    <property type="project" value="InterPro"/>
</dbReference>
<evidence type="ECO:0000313" key="3">
    <source>
        <dbReference type="Proteomes" id="UP000006860"/>
    </source>
</evidence>
<keyword evidence="1" id="KW-0472">Membrane</keyword>
<keyword evidence="1" id="KW-1133">Transmembrane helix</keyword>
<dbReference type="Proteomes" id="UP000006860">
    <property type="component" value="Chromosome"/>
</dbReference>
<proteinExistence type="predicted"/>
<dbReference type="STRING" id="756272.Plabr_2859"/>
<evidence type="ECO:0000313" key="2">
    <source>
        <dbReference type="EMBL" id="ADY60458.1"/>
    </source>
</evidence>
<reference evidence="3" key="1">
    <citation type="submission" date="2011-02" db="EMBL/GenBank/DDBJ databases">
        <title>The complete genome of Planctomyces brasiliensis DSM 5305.</title>
        <authorList>
            <person name="Lucas S."/>
            <person name="Copeland A."/>
            <person name="Lapidus A."/>
            <person name="Bruce D."/>
            <person name="Goodwin L."/>
            <person name="Pitluck S."/>
            <person name="Kyrpides N."/>
            <person name="Mavromatis K."/>
            <person name="Pagani I."/>
            <person name="Ivanova N."/>
            <person name="Ovchinnikova G."/>
            <person name="Lu M."/>
            <person name="Detter J.C."/>
            <person name="Han C."/>
            <person name="Land M."/>
            <person name="Hauser L."/>
            <person name="Markowitz V."/>
            <person name="Cheng J.-F."/>
            <person name="Hugenholtz P."/>
            <person name="Woyke T."/>
            <person name="Wu D."/>
            <person name="Tindall B."/>
            <person name="Pomrenke H.G."/>
            <person name="Brambilla E."/>
            <person name="Klenk H.-P."/>
            <person name="Eisen J.A."/>
        </authorList>
    </citation>
    <scope>NUCLEOTIDE SEQUENCE [LARGE SCALE GENOMIC DNA]</scope>
    <source>
        <strain evidence="3">ATCC 49424 / DSM 5305 / JCM 21570 / NBRC 103401 / IFAM 1448</strain>
    </source>
</reference>
<dbReference type="eggNOG" id="ENOG502Z7RU">
    <property type="taxonomic scope" value="Bacteria"/>
</dbReference>
<dbReference type="Gene3D" id="1.20.1300.10">
    <property type="entry name" value="Fumarate reductase/succinate dehydrogenase, transmembrane subunit"/>
    <property type="match status" value="1"/>
</dbReference>
<feature type="transmembrane region" description="Helical" evidence="1">
    <location>
        <begin position="16"/>
        <end position="38"/>
    </location>
</feature>
<dbReference type="InterPro" id="IPR034804">
    <property type="entry name" value="SQR/QFR_C/D"/>
</dbReference>
<dbReference type="OrthoDB" id="9802842at2"/>
<feature type="transmembrane region" description="Helical" evidence="1">
    <location>
        <begin position="113"/>
        <end position="131"/>
    </location>
</feature>
<sequence>MNWVVNTLKSSVGKKLLMGVTGLLLCLFLIVHLAGNLLMYVGPDAYNAYAHTLHSQEWFVKIAEVGLLGLFGLHIWLGLETSRENRSARSQRYRVKRSKIPGRKIPFNVSPENYMLMTGVIVLAFLLIHLGDFTFNLTMPEELEGREPFDKAMIIMRHPVSFVSYLVGVILLGWHLAHGVTSMFQTLGLRHPKYDGLTQKAGPVFALIIAVGFASFPIYAVISPYDPYAAPAAEESHGDEHSHQEEAFVVPSNITTCKLASPAADLI</sequence>
<accession>F0SFJ8</accession>
<feature type="transmembrane region" description="Helical" evidence="1">
    <location>
        <begin position="204"/>
        <end position="222"/>
    </location>
</feature>
<organism evidence="2 3">
    <name type="scientific">Rubinisphaera brasiliensis (strain ATCC 49424 / DSM 5305 / JCM 21570 / IAM 15109 / NBRC 103401 / IFAM 1448)</name>
    <name type="common">Planctomyces brasiliensis</name>
    <dbReference type="NCBI Taxonomy" id="756272"/>
    <lineage>
        <taxon>Bacteria</taxon>
        <taxon>Pseudomonadati</taxon>
        <taxon>Planctomycetota</taxon>
        <taxon>Planctomycetia</taxon>
        <taxon>Planctomycetales</taxon>
        <taxon>Planctomycetaceae</taxon>
        <taxon>Rubinisphaera</taxon>
    </lineage>
</organism>
<evidence type="ECO:0000256" key="1">
    <source>
        <dbReference type="SAM" id="Phobius"/>
    </source>
</evidence>
<feature type="transmembrane region" description="Helical" evidence="1">
    <location>
        <begin position="162"/>
        <end position="184"/>
    </location>
</feature>
<gene>
    <name evidence="2" type="ordered locus">Plabr_2859</name>
</gene>
<dbReference type="EMBL" id="CP002546">
    <property type="protein sequence ID" value="ADY60458.1"/>
    <property type="molecule type" value="Genomic_DNA"/>
</dbReference>
<dbReference type="InterPro" id="IPR011138">
    <property type="entry name" value="Cytochrome_b-558"/>
</dbReference>
<keyword evidence="1" id="KW-0812">Transmembrane</keyword>
<dbReference type="CDD" id="cd03498">
    <property type="entry name" value="SQR_TypeB_2_TM"/>
    <property type="match status" value="1"/>
</dbReference>
<dbReference type="NCBIfam" id="TIGR02046">
    <property type="entry name" value="sdhC_b558_fam"/>
    <property type="match status" value="1"/>
</dbReference>
<keyword evidence="3" id="KW-1185">Reference proteome</keyword>
<dbReference type="RefSeq" id="WP_013629180.1">
    <property type="nucleotide sequence ID" value="NC_015174.1"/>
</dbReference>
<dbReference type="SUPFAM" id="SSF81343">
    <property type="entry name" value="Fumarate reductase respiratory complex transmembrane subunits"/>
    <property type="match status" value="1"/>
</dbReference>
<dbReference type="AlphaFoldDB" id="F0SFJ8"/>
<dbReference type="HOGENOM" id="CLU_077968_1_0_0"/>
<dbReference type="KEGG" id="pbs:Plabr_2859"/>
<feature type="transmembrane region" description="Helical" evidence="1">
    <location>
        <begin position="58"/>
        <end position="79"/>
    </location>
</feature>